<dbReference type="GO" id="GO:0005506">
    <property type="term" value="F:iron ion binding"/>
    <property type="evidence" value="ECO:0007669"/>
    <property type="project" value="InterPro"/>
</dbReference>
<comment type="similarity">
    <text evidence="2">Belongs to the cytochrome P450 family.</text>
</comment>
<dbReference type="PANTHER" id="PTHR24304">
    <property type="entry name" value="CYTOCHROME P450 FAMILY 7"/>
    <property type="match status" value="1"/>
</dbReference>
<evidence type="ECO:0000256" key="5">
    <source>
        <dbReference type="ARBA" id="ARBA00023004"/>
    </source>
</evidence>
<keyword evidence="7" id="KW-0812">Transmembrane</keyword>
<feature type="transmembrane region" description="Helical" evidence="7">
    <location>
        <begin position="20"/>
        <end position="40"/>
    </location>
</feature>
<evidence type="ECO:0000256" key="1">
    <source>
        <dbReference type="ARBA" id="ARBA00001971"/>
    </source>
</evidence>
<dbReference type="PRINTS" id="PR00465">
    <property type="entry name" value="EP450IV"/>
</dbReference>
<evidence type="ECO:0000256" key="2">
    <source>
        <dbReference type="ARBA" id="ARBA00010617"/>
    </source>
</evidence>
<organism evidence="8 9">
    <name type="scientific">Calocera viscosa (strain TUFC12733)</name>
    <dbReference type="NCBI Taxonomy" id="1330018"/>
    <lineage>
        <taxon>Eukaryota</taxon>
        <taxon>Fungi</taxon>
        <taxon>Dikarya</taxon>
        <taxon>Basidiomycota</taxon>
        <taxon>Agaricomycotina</taxon>
        <taxon>Dacrymycetes</taxon>
        <taxon>Dacrymycetales</taxon>
        <taxon>Dacrymycetaceae</taxon>
        <taxon>Calocera</taxon>
    </lineage>
</organism>
<keyword evidence="3 6" id="KW-0349">Heme</keyword>
<dbReference type="PANTHER" id="PTHR24304:SF2">
    <property type="entry name" value="24-HYDROXYCHOLESTEROL 7-ALPHA-HYDROXYLASE"/>
    <property type="match status" value="1"/>
</dbReference>
<evidence type="ECO:0000256" key="7">
    <source>
        <dbReference type="SAM" id="Phobius"/>
    </source>
</evidence>
<dbReference type="InterPro" id="IPR001128">
    <property type="entry name" value="Cyt_P450"/>
</dbReference>
<keyword evidence="4 6" id="KW-0479">Metal-binding</keyword>
<keyword evidence="7" id="KW-1133">Transmembrane helix</keyword>
<keyword evidence="7" id="KW-0472">Membrane</keyword>
<dbReference type="OrthoDB" id="3366823at2759"/>
<dbReference type="Gene3D" id="1.10.630.10">
    <property type="entry name" value="Cytochrome P450"/>
    <property type="match status" value="1"/>
</dbReference>
<dbReference type="InterPro" id="IPR036396">
    <property type="entry name" value="Cyt_P450_sf"/>
</dbReference>
<dbReference type="AlphaFoldDB" id="A0A167J6I0"/>
<reference evidence="8 9" key="1">
    <citation type="journal article" date="2016" name="Mol. Biol. Evol.">
        <title>Comparative Genomics of Early-Diverging Mushroom-Forming Fungi Provides Insights into the Origins of Lignocellulose Decay Capabilities.</title>
        <authorList>
            <person name="Nagy L.G."/>
            <person name="Riley R."/>
            <person name="Tritt A."/>
            <person name="Adam C."/>
            <person name="Daum C."/>
            <person name="Floudas D."/>
            <person name="Sun H."/>
            <person name="Yadav J.S."/>
            <person name="Pangilinan J."/>
            <person name="Larsson K.H."/>
            <person name="Matsuura K."/>
            <person name="Barry K."/>
            <person name="Labutti K."/>
            <person name="Kuo R."/>
            <person name="Ohm R.A."/>
            <person name="Bhattacharya S.S."/>
            <person name="Shirouzu T."/>
            <person name="Yoshinaga Y."/>
            <person name="Martin F.M."/>
            <person name="Grigoriev I.V."/>
            <person name="Hibbett D.S."/>
        </authorList>
    </citation>
    <scope>NUCLEOTIDE SEQUENCE [LARGE SCALE GENOMIC DNA]</scope>
    <source>
        <strain evidence="8 9">TUFC12733</strain>
    </source>
</reference>
<name>A0A167J6I0_CALVF</name>
<comment type="cofactor">
    <cofactor evidence="1 6">
        <name>heme</name>
        <dbReference type="ChEBI" id="CHEBI:30413"/>
    </cofactor>
</comment>
<gene>
    <name evidence="8" type="ORF">CALVIDRAFT_529680</name>
</gene>
<accession>A0A167J6I0</accession>
<dbReference type="SUPFAM" id="SSF48264">
    <property type="entry name" value="Cytochrome P450"/>
    <property type="match status" value="1"/>
</dbReference>
<dbReference type="Proteomes" id="UP000076738">
    <property type="component" value="Unassembled WGS sequence"/>
</dbReference>
<evidence type="ECO:0000256" key="3">
    <source>
        <dbReference type="ARBA" id="ARBA00022617"/>
    </source>
</evidence>
<protein>
    <submittedName>
        <fullName evidence="8">Cytochrome P450</fullName>
    </submittedName>
</protein>
<dbReference type="InterPro" id="IPR002403">
    <property type="entry name" value="Cyt_P450_E_grp-IV"/>
</dbReference>
<keyword evidence="5 6" id="KW-0408">Iron</keyword>
<dbReference type="Pfam" id="PF00067">
    <property type="entry name" value="p450"/>
    <property type="match status" value="2"/>
</dbReference>
<evidence type="ECO:0000256" key="4">
    <source>
        <dbReference type="ARBA" id="ARBA00022723"/>
    </source>
</evidence>
<dbReference type="GO" id="GO:0016705">
    <property type="term" value="F:oxidoreductase activity, acting on paired donors, with incorporation or reduction of molecular oxygen"/>
    <property type="evidence" value="ECO:0007669"/>
    <property type="project" value="InterPro"/>
</dbReference>
<evidence type="ECO:0000256" key="6">
    <source>
        <dbReference type="PIRSR" id="PIRSR602403-1"/>
    </source>
</evidence>
<dbReference type="EMBL" id="KV417303">
    <property type="protein sequence ID" value="KZO93292.1"/>
    <property type="molecule type" value="Genomic_DNA"/>
</dbReference>
<dbReference type="GO" id="GO:0020037">
    <property type="term" value="F:heme binding"/>
    <property type="evidence" value="ECO:0007669"/>
    <property type="project" value="InterPro"/>
</dbReference>
<evidence type="ECO:0000313" key="9">
    <source>
        <dbReference type="Proteomes" id="UP000076738"/>
    </source>
</evidence>
<proteinExistence type="inferred from homology"/>
<dbReference type="STRING" id="1330018.A0A167J6I0"/>
<evidence type="ECO:0000313" key="8">
    <source>
        <dbReference type="EMBL" id="KZO93292.1"/>
    </source>
</evidence>
<sequence>MSTSLCSMIPASPEQLRQLLATHWWSALTLLLLPLFLWLLPLRQPSGRPPVVRSWIPWIGSYWAMRTDFDAFVARARRRHGDCFGVHSLGKTMYYITSPEIISSIYKSPKEFALSPMQFEWMRNIFGLSGAAAADAAAVGQQMFPLIHKALSPAYVNGLGEAFAAAAASSLGALFEELHSRPGRTTVDLLPFVHSGVFDAATHALFGPSFPSSSLQPSFSTFDASVPALAMGLSSSLDMPFTRAREDLLRVFEQYIAGQGLGEASELIEGVVQVARSHAWSGRDTAVWLLALIWPLQANSPYAAYWLLVLMLRTPSGLRPLVEEIDAARGMWEKEHPAARFEESVVDFINEAPLPRLTSAIQETLRYATGSFSVRCVEADSVCLGKHEFRKGDHLVCTVRSLHLSEDIFEDAHKFMPTRFIDRQYKQPSYLPFGGGISQCEGRFLALAQIRTFVVLLLSTFDIALAEPQAPEVKFREGQRGFGMIRPKGDLKVVLATRNGFGI</sequence>
<dbReference type="InterPro" id="IPR050529">
    <property type="entry name" value="CYP450_sterol_14alpha_dmase"/>
</dbReference>
<dbReference type="GO" id="GO:0008395">
    <property type="term" value="F:steroid hydroxylase activity"/>
    <property type="evidence" value="ECO:0007669"/>
    <property type="project" value="TreeGrafter"/>
</dbReference>
<keyword evidence="9" id="KW-1185">Reference proteome</keyword>
<feature type="binding site" description="axial binding residue" evidence="6">
    <location>
        <position position="440"/>
    </location>
    <ligand>
        <name>heme</name>
        <dbReference type="ChEBI" id="CHEBI:30413"/>
    </ligand>
    <ligandPart>
        <name>Fe</name>
        <dbReference type="ChEBI" id="CHEBI:18248"/>
    </ligandPart>
</feature>